<feature type="transmembrane region" description="Helical" evidence="1">
    <location>
        <begin position="29"/>
        <end position="62"/>
    </location>
</feature>
<organism evidence="2 3">
    <name type="scientific">Tissierella pigra</name>
    <dbReference type="NCBI Taxonomy" id="2607614"/>
    <lineage>
        <taxon>Bacteria</taxon>
        <taxon>Bacillati</taxon>
        <taxon>Bacillota</taxon>
        <taxon>Tissierellia</taxon>
        <taxon>Tissierellales</taxon>
        <taxon>Tissierellaceae</taxon>
        <taxon>Tissierella</taxon>
    </lineage>
</organism>
<dbReference type="RefSeq" id="WP_154440018.1">
    <property type="nucleotide sequence ID" value="NZ_VUNQ01000016.1"/>
</dbReference>
<evidence type="ECO:0000256" key="1">
    <source>
        <dbReference type="SAM" id="Phobius"/>
    </source>
</evidence>
<dbReference type="EMBL" id="VUNQ01000016">
    <property type="protein sequence ID" value="MSU01608.1"/>
    <property type="molecule type" value="Genomic_DNA"/>
</dbReference>
<keyword evidence="1" id="KW-1133">Transmembrane helix</keyword>
<protein>
    <submittedName>
        <fullName evidence="2">Uncharacterized protein</fullName>
    </submittedName>
</protein>
<keyword evidence="3" id="KW-1185">Reference proteome</keyword>
<evidence type="ECO:0000313" key="3">
    <source>
        <dbReference type="Proteomes" id="UP000469523"/>
    </source>
</evidence>
<gene>
    <name evidence="2" type="ORF">FYJ83_09035</name>
</gene>
<evidence type="ECO:0000313" key="2">
    <source>
        <dbReference type="EMBL" id="MSU01608.1"/>
    </source>
</evidence>
<dbReference type="Proteomes" id="UP000469523">
    <property type="component" value="Unassembled WGS sequence"/>
</dbReference>
<comment type="caution">
    <text evidence="2">The sequence shown here is derived from an EMBL/GenBank/DDBJ whole genome shotgun (WGS) entry which is preliminary data.</text>
</comment>
<name>A0A6N7XZF2_9FIRM</name>
<keyword evidence="1" id="KW-0472">Membrane</keyword>
<keyword evidence="1" id="KW-0812">Transmembrane</keyword>
<reference evidence="2 3" key="1">
    <citation type="submission" date="2019-09" db="EMBL/GenBank/DDBJ databases">
        <title>In-depth cultivation of the pig gut microbiome towards novel bacterial diversity and tailored functional studies.</title>
        <authorList>
            <person name="Wylensek D."/>
            <person name="Hitch T.C.A."/>
            <person name="Clavel T."/>
        </authorList>
    </citation>
    <scope>NUCLEOTIDE SEQUENCE [LARGE SCALE GENOMIC DNA]</scope>
    <source>
        <strain evidence="2 3">WCA3-693-APC-4?</strain>
    </source>
</reference>
<accession>A0A6N7XZF2</accession>
<dbReference type="AlphaFoldDB" id="A0A6N7XZF2"/>
<proteinExistence type="predicted"/>
<sequence>MFTDPYSNRTEAPTNKNTVDDVEVSWKDILAMIIAAYQVIFPFVAILALSFAVIVIIFRLWVM</sequence>